<dbReference type="Gene3D" id="3.40.640.10">
    <property type="entry name" value="Type I PLP-dependent aspartate aminotransferase-like (Major domain)"/>
    <property type="match status" value="1"/>
</dbReference>
<name>A0ABM2ZXT4_GOSHI</name>
<evidence type="ECO:0000256" key="3">
    <source>
        <dbReference type="ARBA" id="ARBA00022576"/>
    </source>
</evidence>
<dbReference type="InterPro" id="IPR037029">
    <property type="entry name" value="Alliinase_N_sf"/>
</dbReference>
<dbReference type="GO" id="GO:0008483">
    <property type="term" value="F:transaminase activity"/>
    <property type="evidence" value="ECO:0007669"/>
    <property type="project" value="UniProtKB-KW"/>
</dbReference>
<evidence type="ECO:0000256" key="1">
    <source>
        <dbReference type="ARBA" id="ARBA00001933"/>
    </source>
</evidence>
<comment type="cofactor">
    <cofactor evidence="1">
        <name>pyridoxal 5'-phosphate</name>
        <dbReference type="ChEBI" id="CHEBI:597326"/>
    </cofactor>
</comment>
<keyword evidence="3 7" id="KW-0808">Transferase</keyword>
<proteinExistence type="inferred from homology"/>
<accession>A0ABM2ZXT4</accession>
<feature type="domain" description="Alliinase C-terminal" evidence="5">
    <location>
        <begin position="33"/>
        <end position="401"/>
    </location>
</feature>
<protein>
    <submittedName>
        <fullName evidence="7">L-tryptophan--pyruvate aminotransferase 1</fullName>
    </submittedName>
</protein>
<keyword evidence="4" id="KW-0663">Pyridoxal phosphate</keyword>
<evidence type="ECO:0000313" key="6">
    <source>
        <dbReference type="Proteomes" id="UP000818029"/>
    </source>
</evidence>
<evidence type="ECO:0000259" key="5">
    <source>
        <dbReference type="Pfam" id="PF04864"/>
    </source>
</evidence>
<reference evidence="7" key="2">
    <citation type="submission" date="2025-08" db="UniProtKB">
        <authorList>
            <consortium name="RefSeq"/>
        </authorList>
    </citation>
    <scope>IDENTIFICATION</scope>
</reference>
<dbReference type="Proteomes" id="UP000818029">
    <property type="component" value="Chromosome D04"/>
</dbReference>
<dbReference type="Gene3D" id="3.90.1150.10">
    <property type="entry name" value="Aspartate Aminotransferase, domain 1"/>
    <property type="match status" value="1"/>
</dbReference>
<dbReference type="Gene3D" id="2.10.25.30">
    <property type="entry name" value="EGF-like, alliinase"/>
    <property type="match status" value="1"/>
</dbReference>
<dbReference type="InterPro" id="IPR015421">
    <property type="entry name" value="PyrdxlP-dep_Trfase_major"/>
</dbReference>
<dbReference type="GeneID" id="107898660"/>
<dbReference type="InterPro" id="IPR006948">
    <property type="entry name" value="Alliinase_C"/>
</dbReference>
<reference evidence="6" key="1">
    <citation type="journal article" date="2020" name="Nat. Genet.">
        <title>Genomic diversifications of five Gossypium allopolyploid species and their impact on cotton improvement.</title>
        <authorList>
            <person name="Chen Z.J."/>
            <person name="Sreedasyam A."/>
            <person name="Ando A."/>
            <person name="Song Q."/>
            <person name="De Santiago L.M."/>
            <person name="Hulse-Kemp A.M."/>
            <person name="Ding M."/>
            <person name="Ye W."/>
            <person name="Kirkbride R.C."/>
            <person name="Jenkins J."/>
            <person name="Plott C."/>
            <person name="Lovell J."/>
            <person name="Lin Y.M."/>
            <person name="Vaughn R."/>
            <person name="Liu B."/>
            <person name="Simpson S."/>
            <person name="Scheffler B.E."/>
            <person name="Wen L."/>
            <person name="Saski C.A."/>
            <person name="Grover C.E."/>
            <person name="Hu G."/>
            <person name="Conover J.L."/>
            <person name="Carlson J.W."/>
            <person name="Shu S."/>
            <person name="Boston L.B."/>
            <person name="Williams M."/>
            <person name="Peterson D.G."/>
            <person name="McGee K."/>
            <person name="Jones D.C."/>
            <person name="Wendel J.F."/>
            <person name="Stelly D.M."/>
            <person name="Grimwood J."/>
            <person name="Schmutz J."/>
        </authorList>
    </citation>
    <scope>NUCLEOTIDE SEQUENCE [LARGE SCALE GENOMIC DNA]</scope>
    <source>
        <strain evidence="6">cv. TM-1</strain>
    </source>
</reference>
<dbReference type="PANTHER" id="PTHR43795:SF15">
    <property type="entry name" value="TRYPTOPHAN AMINOTRANSFERASE-RELATED PROTEIN 1"/>
    <property type="match status" value="1"/>
</dbReference>
<dbReference type="PANTHER" id="PTHR43795">
    <property type="entry name" value="BIFUNCTIONAL ASPARTATE AMINOTRANSFERASE AND GLUTAMATE/ASPARTATE-PREPHENATE AMINOTRANSFERASE-RELATED"/>
    <property type="match status" value="1"/>
</dbReference>
<evidence type="ECO:0000256" key="4">
    <source>
        <dbReference type="ARBA" id="ARBA00022898"/>
    </source>
</evidence>
<dbReference type="InterPro" id="IPR015424">
    <property type="entry name" value="PyrdxlP-dep_Trfase"/>
</dbReference>
<dbReference type="RefSeq" id="XP_040947395.1">
    <property type="nucleotide sequence ID" value="XM_041091461.1"/>
</dbReference>
<dbReference type="CDD" id="cd00609">
    <property type="entry name" value="AAT_like"/>
    <property type="match status" value="1"/>
</dbReference>
<evidence type="ECO:0000313" key="7">
    <source>
        <dbReference type="RefSeq" id="XP_040947395.1"/>
    </source>
</evidence>
<comment type="similarity">
    <text evidence="2">Belongs to the alliinase family.</text>
</comment>
<dbReference type="InterPro" id="IPR015422">
    <property type="entry name" value="PyrdxlP-dep_Trfase_small"/>
</dbReference>
<dbReference type="Pfam" id="PF04864">
    <property type="entry name" value="Alliinase_C"/>
    <property type="match status" value="1"/>
</dbReference>
<gene>
    <name evidence="7" type="primary">LOC107898660</name>
</gene>
<keyword evidence="6" id="KW-1185">Reference proteome</keyword>
<organism evidence="6 7">
    <name type="scientific">Gossypium hirsutum</name>
    <name type="common">Upland cotton</name>
    <name type="synonym">Gossypium mexicanum</name>
    <dbReference type="NCBI Taxonomy" id="3635"/>
    <lineage>
        <taxon>Eukaryota</taxon>
        <taxon>Viridiplantae</taxon>
        <taxon>Streptophyta</taxon>
        <taxon>Embryophyta</taxon>
        <taxon>Tracheophyta</taxon>
        <taxon>Spermatophyta</taxon>
        <taxon>Magnoliopsida</taxon>
        <taxon>eudicotyledons</taxon>
        <taxon>Gunneridae</taxon>
        <taxon>Pentapetalae</taxon>
        <taxon>rosids</taxon>
        <taxon>malvids</taxon>
        <taxon>Malvales</taxon>
        <taxon>Malvaceae</taxon>
        <taxon>Malvoideae</taxon>
        <taxon>Gossypium</taxon>
    </lineage>
</organism>
<evidence type="ECO:0000256" key="2">
    <source>
        <dbReference type="ARBA" id="ARBA00006312"/>
    </source>
</evidence>
<dbReference type="SUPFAM" id="SSF53383">
    <property type="entry name" value="PLP-dependent transferases"/>
    <property type="match status" value="1"/>
</dbReference>
<sequence>MVVGLVETAVPAAKSTVSSAVKKPTTLSSDPIINVARGDPTIYEPYWKKMGDRCKVVIAGDEFMSYFYNAMNLCWFLLPELDNAIRTLHRVVGNAMVDDDKFIVVGNGSTQLFHALLYALSSPDMPEPINVVAAAPFYSVSIQLQPLQSYPEETKFLRSELYKWAGDANCYDRDEPYIEVVTSPNNPDGSIRGTVENREGGKAIHDVAYYWPQYAPITSKADHDAMLFTFSKATGHAGTRIGWAIVKDKVIAAKMVKFIEVSSIGVSREAQLRAAKVLGFIADDCRNPDVKGENFFEYGRRLMSERWGKLREVGMKSNGVFSLPKYPRDYCKFTGEYTDSNPAFAWLKSKEGLNCENLLRDESKIISRGGPSFGVDSTYTRVSMLSRDVEFELLLERLAAVKGTVNGN</sequence>
<keyword evidence="3 7" id="KW-0032">Aminotransferase</keyword>
<dbReference type="InterPro" id="IPR050478">
    <property type="entry name" value="Ethylene_sulfur-biosynth"/>
</dbReference>